<keyword evidence="4" id="KW-0804">Transcription</keyword>
<name>A0ABU6RDF6_9FABA</name>
<evidence type="ECO:0000256" key="5">
    <source>
        <dbReference type="ARBA" id="ARBA00023242"/>
    </source>
</evidence>
<keyword evidence="5" id="KW-0539">Nucleus</keyword>
<gene>
    <name evidence="9" type="ORF">PIB30_036187</name>
</gene>
<dbReference type="CDD" id="cd00265">
    <property type="entry name" value="MADS_MEF2_like"/>
    <property type="match status" value="1"/>
</dbReference>
<protein>
    <recommendedName>
        <fullName evidence="8">MADS-box domain-containing protein</fullName>
    </recommendedName>
</protein>
<sequence>MGRVKLEIKRIENNPNRQVTFSKRRNGLIKKAYELSILCDIEIALIMFSPSGKLNHFSGKRRIEDVFARYINLPDQERDNAVNFPEPQYGRRIQNKEELQQEVSRLHQQLQLAEDQIRAYEPDPLKMTSMEELESSEKNLVETLTRVMQRKEYLLSSHLSTYDPSAIQGMPSTFENVGWLQNNNGSQSHNQIFDASTPLDPLRDLQSSIYDPFPQGTNNSQSDTRNIGECHVTNQNDTWPQGYTLYSHLQEEMVGPDMSNMMTTQGQLNLPITASNLQPPNNEAGEHQYECEPQNQLNTQ</sequence>
<dbReference type="InterPro" id="IPR002100">
    <property type="entry name" value="TF_MADSbox"/>
</dbReference>
<organism evidence="9 10">
    <name type="scientific">Stylosanthes scabra</name>
    <dbReference type="NCBI Taxonomy" id="79078"/>
    <lineage>
        <taxon>Eukaryota</taxon>
        <taxon>Viridiplantae</taxon>
        <taxon>Streptophyta</taxon>
        <taxon>Embryophyta</taxon>
        <taxon>Tracheophyta</taxon>
        <taxon>Spermatophyta</taxon>
        <taxon>Magnoliopsida</taxon>
        <taxon>eudicotyledons</taxon>
        <taxon>Gunneridae</taxon>
        <taxon>Pentapetalae</taxon>
        <taxon>rosids</taxon>
        <taxon>fabids</taxon>
        <taxon>Fabales</taxon>
        <taxon>Fabaceae</taxon>
        <taxon>Papilionoideae</taxon>
        <taxon>50 kb inversion clade</taxon>
        <taxon>dalbergioids sensu lato</taxon>
        <taxon>Dalbergieae</taxon>
        <taxon>Pterocarpus clade</taxon>
        <taxon>Stylosanthes</taxon>
    </lineage>
</organism>
<evidence type="ECO:0000256" key="7">
    <source>
        <dbReference type="SAM" id="MobiDB-lite"/>
    </source>
</evidence>
<feature type="domain" description="MADS-box" evidence="8">
    <location>
        <begin position="1"/>
        <end position="61"/>
    </location>
</feature>
<dbReference type="InterPro" id="IPR033896">
    <property type="entry name" value="MEF2-like_N"/>
</dbReference>
<dbReference type="SUPFAM" id="SSF55455">
    <property type="entry name" value="SRF-like"/>
    <property type="match status" value="1"/>
</dbReference>
<comment type="subcellular location">
    <subcellularLocation>
        <location evidence="1">Nucleus</location>
    </subcellularLocation>
</comment>
<dbReference type="Gene3D" id="3.40.1810.10">
    <property type="entry name" value="Transcription factor, MADS-box"/>
    <property type="match status" value="1"/>
</dbReference>
<dbReference type="PRINTS" id="PR00404">
    <property type="entry name" value="MADSDOMAIN"/>
</dbReference>
<keyword evidence="3" id="KW-0238">DNA-binding</keyword>
<evidence type="ECO:0000256" key="6">
    <source>
        <dbReference type="SAM" id="Coils"/>
    </source>
</evidence>
<feature type="region of interest" description="Disordered" evidence="7">
    <location>
        <begin position="276"/>
        <end position="300"/>
    </location>
</feature>
<evidence type="ECO:0000256" key="1">
    <source>
        <dbReference type="ARBA" id="ARBA00004123"/>
    </source>
</evidence>
<evidence type="ECO:0000259" key="8">
    <source>
        <dbReference type="PROSITE" id="PS50066"/>
    </source>
</evidence>
<feature type="coiled-coil region" evidence="6">
    <location>
        <begin position="96"/>
        <end position="150"/>
    </location>
</feature>
<keyword evidence="2" id="KW-0805">Transcription regulation</keyword>
<dbReference type="Proteomes" id="UP001341840">
    <property type="component" value="Unassembled WGS sequence"/>
</dbReference>
<dbReference type="EMBL" id="JASCZI010030384">
    <property type="protein sequence ID" value="MED6122062.1"/>
    <property type="molecule type" value="Genomic_DNA"/>
</dbReference>
<comment type="caution">
    <text evidence="9">The sequence shown here is derived from an EMBL/GenBank/DDBJ whole genome shotgun (WGS) entry which is preliminary data.</text>
</comment>
<evidence type="ECO:0000313" key="9">
    <source>
        <dbReference type="EMBL" id="MED6122062.1"/>
    </source>
</evidence>
<dbReference type="InterPro" id="IPR002487">
    <property type="entry name" value="TF_Kbox"/>
</dbReference>
<evidence type="ECO:0000256" key="3">
    <source>
        <dbReference type="ARBA" id="ARBA00023125"/>
    </source>
</evidence>
<evidence type="ECO:0000256" key="4">
    <source>
        <dbReference type="ARBA" id="ARBA00023163"/>
    </source>
</evidence>
<dbReference type="PROSITE" id="PS00350">
    <property type="entry name" value="MADS_BOX_1"/>
    <property type="match status" value="1"/>
</dbReference>
<evidence type="ECO:0000256" key="2">
    <source>
        <dbReference type="ARBA" id="ARBA00023015"/>
    </source>
</evidence>
<dbReference type="InterPro" id="IPR050142">
    <property type="entry name" value="MADS-box/MEF2_TF"/>
</dbReference>
<reference evidence="9 10" key="1">
    <citation type="journal article" date="2023" name="Plants (Basel)">
        <title>Bridging the Gap: Combining Genomics and Transcriptomics Approaches to Understand Stylosanthes scabra, an Orphan Legume from the Brazilian Caatinga.</title>
        <authorList>
            <person name="Ferreira-Neto J.R.C."/>
            <person name="da Silva M.D."/>
            <person name="Binneck E."/>
            <person name="de Melo N.F."/>
            <person name="da Silva R.H."/>
            <person name="de Melo A.L.T.M."/>
            <person name="Pandolfi V."/>
            <person name="Bustamante F.O."/>
            <person name="Brasileiro-Vidal A.C."/>
            <person name="Benko-Iseppon A.M."/>
        </authorList>
    </citation>
    <scope>NUCLEOTIDE SEQUENCE [LARGE SCALE GENOMIC DNA]</scope>
    <source>
        <tissue evidence="9">Leaves</tissue>
    </source>
</reference>
<keyword evidence="10" id="KW-1185">Reference proteome</keyword>
<dbReference type="PANTHER" id="PTHR48019">
    <property type="entry name" value="SERUM RESPONSE FACTOR HOMOLOG"/>
    <property type="match status" value="1"/>
</dbReference>
<dbReference type="InterPro" id="IPR036879">
    <property type="entry name" value="TF_MADSbox_sf"/>
</dbReference>
<dbReference type="Pfam" id="PF01486">
    <property type="entry name" value="K-box"/>
    <property type="match status" value="1"/>
</dbReference>
<dbReference type="PROSITE" id="PS50066">
    <property type="entry name" value="MADS_BOX_2"/>
    <property type="match status" value="1"/>
</dbReference>
<dbReference type="SMART" id="SM00432">
    <property type="entry name" value="MADS"/>
    <property type="match status" value="1"/>
</dbReference>
<keyword evidence="6" id="KW-0175">Coiled coil</keyword>
<proteinExistence type="predicted"/>
<dbReference type="Pfam" id="PF00319">
    <property type="entry name" value="SRF-TF"/>
    <property type="match status" value="1"/>
</dbReference>
<evidence type="ECO:0000313" key="10">
    <source>
        <dbReference type="Proteomes" id="UP001341840"/>
    </source>
</evidence>
<accession>A0ABU6RDF6</accession>